<gene>
    <name evidence="10" type="primary">mvaD</name>
    <name evidence="10" type="ORF">NtB2_00581</name>
</gene>
<dbReference type="PANTHER" id="PTHR10977:SF3">
    <property type="entry name" value="DIPHOSPHOMEVALONATE DECARBOXYLASE"/>
    <property type="match status" value="1"/>
</dbReference>
<evidence type="ECO:0000256" key="2">
    <source>
        <dbReference type="ARBA" id="ARBA00012296"/>
    </source>
</evidence>
<keyword evidence="7" id="KW-0456">Lyase</keyword>
<dbReference type="Gene3D" id="3.30.230.10">
    <property type="match status" value="1"/>
</dbReference>
<dbReference type="SUPFAM" id="SSF55060">
    <property type="entry name" value="GHMP Kinase, C-terminal domain"/>
    <property type="match status" value="1"/>
</dbReference>
<dbReference type="Pfam" id="PF18376">
    <property type="entry name" value="MDD_C"/>
    <property type="match status" value="1"/>
</dbReference>
<sequence>MIKQAKVRATAHTNIALIKYWGKADVSLNIPTTSSLSMTLDKFYTTTELSFDASGQDRLILNGEGTDATRVKGFLDLVRQKTGQDFPGLLIDSQNHVPTAAGLASSASSFAALTGALVRLLDLPENDREMSRIARIGSGSASRSIFGNFAIWNKGHDDASSYAEPFYDEDIGLSMIVAEISQKEKKMSSTRGMQLAQKAPSYGAWVEKSARQLKEMKSAVQAHDIEQIGLIAQDNALGMHEQNRLCPEPFDYFIDETRQVLAFTEACYRSGLLAFATMDAGPNVKIITDKASETELLARFKNEFPNMAFEIAHAGGGLSYD</sequence>
<dbReference type="AlphaFoldDB" id="A0A2R5HEJ4"/>
<evidence type="ECO:0000256" key="6">
    <source>
        <dbReference type="ARBA" id="ARBA00023098"/>
    </source>
</evidence>
<dbReference type="InterPro" id="IPR014721">
    <property type="entry name" value="Ribsml_uS5_D2-typ_fold_subgr"/>
</dbReference>
<keyword evidence="3" id="KW-0444">Lipid biosynthesis</keyword>
<dbReference type="FunFam" id="3.30.230.10:FF:000072">
    <property type="entry name" value="Diphosphomevalonate decarboxylase"/>
    <property type="match status" value="1"/>
</dbReference>
<evidence type="ECO:0000259" key="8">
    <source>
        <dbReference type="Pfam" id="PF18376"/>
    </source>
</evidence>
<dbReference type="Gene3D" id="3.30.70.890">
    <property type="entry name" value="GHMP kinase, C-terminal domain"/>
    <property type="match status" value="1"/>
</dbReference>
<dbReference type="RefSeq" id="WP_109245441.1">
    <property type="nucleotide sequence ID" value="NZ_BFFO01000003.1"/>
</dbReference>
<keyword evidence="4" id="KW-0547">Nucleotide-binding</keyword>
<dbReference type="InterPro" id="IPR020568">
    <property type="entry name" value="Ribosomal_Su5_D2-typ_SF"/>
</dbReference>
<dbReference type="PIRSF" id="PIRSF015950">
    <property type="entry name" value="Mev_P_decrbx"/>
    <property type="match status" value="1"/>
</dbReference>
<keyword evidence="11" id="KW-1185">Reference proteome</keyword>
<evidence type="ECO:0000313" key="11">
    <source>
        <dbReference type="Proteomes" id="UP000245021"/>
    </source>
</evidence>
<dbReference type="GO" id="GO:0005829">
    <property type="term" value="C:cytosol"/>
    <property type="evidence" value="ECO:0007669"/>
    <property type="project" value="InterPro"/>
</dbReference>
<evidence type="ECO:0000256" key="5">
    <source>
        <dbReference type="ARBA" id="ARBA00022840"/>
    </source>
</evidence>
<feature type="domain" description="Mvd1 C-terminal" evidence="8">
    <location>
        <begin position="176"/>
        <end position="306"/>
    </location>
</feature>
<dbReference type="SUPFAM" id="SSF54211">
    <property type="entry name" value="Ribosomal protein S5 domain 2-like"/>
    <property type="match status" value="1"/>
</dbReference>
<comment type="similarity">
    <text evidence="1">Belongs to the diphosphomevalonate decarboxylase family.</text>
</comment>
<evidence type="ECO:0000256" key="3">
    <source>
        <dbReference type="ARBA" id="ARBA00022516"/>
    </source>
</evidence>
<dbReference type="GO" id="GO:0004163">
    <property type="term" value="F:diphosphomevalonate decarboxylase activity"/>
    <property type="evidence" value="ECO:0007669"/>
    <property type="project" value="UniProtKB-EC"/>
</dbReference>
<dbReference type="Proteomes" id="UP000245021">
    <property type="component" value="Unassembled WGS sequence"/>
</dbReference>
<dbReference type="InterPro" id="IPR053859">
    <property type="entry name" value="MVD-like_N"/>
</dbReference>
<dbReference type="GO" id="GO:0005524">
    <property type="term" value="F:ATP binding"/>
    <property type="evidence" value="ECO:0007669"/>
    <property type="project" value="UniProtKB-KW"/>
</dbReference>
<accession>A0A2R5HEJ4</accession>
<reference evidence="10 11" key="1">
    <citation type="journal article" date="2018" name="Genome Announc.">
        <title>Draft Genome Sequence of Lactococcus sp. Strain NtB2 (JCM 32569), Isolated from the Gut of the Higher Termite Nasutitermes takasagoensis.</title>
        <authorList>
            <person name="Noda S."/>
            <person name="Aihara C."/>
            <person name="Yuki M."/>
            <person name="Ohkuma M."/>
        </authorList>
    </citation>
    <scope>NUCLEOTIDE SEQUENCE [LARGE SCALE GENOMIC DNA]</scope>
    <source>
        <strain evidence="10 11">NtB2</strain>
    </source>
</reference>
<proteinExistence type="inferred from homology"/>
<evidence type="ECO:0000256" key="1">
    <source>
        <dbReference type="ARBA" id="ARBA00008831"/>
    </source>
</evidence>
<dbReference type="NCBIfam" id="TIGR01240">
    <property type="entry name" value="mevDPdecarb"/>
    <property type="match status" value="1"/>
</dbReference>
<comment type="caution">
    <text evidence="10">The sequence shown here is derived from an EMBL/GenBank/DDBJ whole genome shotgun (WGS) entry which is preliminary data.</text>
</comment>
<dbReference type="GO" id="GO:0019287">
    <property type="term" value="P:isopentenyl diphosphate biosynthetic process, mevalonate pathway"/>
    <property type="evidence" value="ECO:0007669"/>
    <property type="project" value="InterPro"/>
</dbReference>
<evidence type="ECO:0000256" key="4">
    <source>
        <dbReference type="ARBA" id="ARBA00022741"/>
    </source>
</evidence>
<evidence type="ECO:0000256" key="7">
    <source>
        <dbReference type="ARBA" id="ARBA00023239"/>
    </source>
</evidence>
<protein>
    <recommendedName>
        <fullName evidence="2">diphosphomevalonate decarboxylase</fullName>
        <ecNumber evidence="2">4.1.1.33</ecNumber>
    </recommendedName>
</protein>
<dbReference type="InterPro" id="IPR029765">
    <property type="entry name" value="Mev_diP_decarb"/>
</dbReference>
<dbReference type="InterPro" id="IPR005935">
    <property type="entry name" value="Mev_decarb"/>
</dbReference>
<organism evidence="10 11">
    <name type="scientific">Lactococcus termiticola</name>
    <dbReference type="NCBI Taxonomy" id="2169526"/>
    <lineage>
        <taxon>Bacteria</taxon>
        <taxon>Bacillati</taxon>
        <taxon>Bacillota</taxon>
        <taxon>Bacilli</taxon>
        <taxon>Lactobacillales</taxon>
        <taxon>Streptococcaceae</taxon>
        <taxon>Lactococcus</taxon>
    </lineage>
</organism>
<keyword evidence="6" id="KW-0443">Lipid metabolism</keyword>
<dbReference type="InterPro" id="IPR041431">
    <property type="entry name" value="Mvd1_C"/>
</dbReference>
<dbReference type="InterPro" id="IPR036554">
    <property type="entry name" value="GHMP_kinase_C_sf"/>
</dbReference>
<keyword evidence="5" id="KW-0067">ATP-binding</keyword>
<feature type="domain" description="Diphosphomevalonate decarboxylase-like N-terminal" evidence="9">
    <location>
        <begin position="11"/>
        <end position="163"/>
    </location>
</feature>
<name>A0A2R5HEJ4_9LACT</name>
<dbReference type="Pfam" id="PF22700">
    <property type="entry name" value="MVD-like_N"/>
    <property type="match status" value="1"/>
</dbReference>
<dbReference type="EC" id="4.1.1.33" evidence="2"/>
<evidence type="ECO:0000259" key="9">
    <source>
        <dbReference type="Pfam" id="PF22700"/>
    </source>
</evidence>
<dbReference type="OrthoDB" id="5498344at2"/>
<dbReference type="EMBL" id="BFFO01000003">
    <property type="protein sequence ID" value="GBG96469.1"/>
    <property type="molecule type" value="Genomic_DNA"/>
</dbReference>
<dbReference type="PANTHER" id="PTHR10977">
    <property type="entry name" value="DIPHOSPHOMEVALONATE DECARBOXYLASE"/>
    <property type="match status" value="1"/>
</dbReference>
<evidence type="ECO:0000313" key="10">
    <source>
        <dbReference type="EMBL" id="GBG96469.1"/>
    </source>
</evidence>